<dbReference type="PANTHER" id="PTHR10579:SF156">
    <property type="entry name" value="VWFA DOMAIN-CONTAINING PROTEIN"/>
    <property type="match status" value="1"/>
</dbReference>
<dbReference type="InterPro" id="IPR051266">
    <property type="entry name" value="CLCR"/>
</dbReference>
<gene>
    <name evidence="3" type="ORF">Micbo1qcDRAFT_189492</name>
</gene>
<dbReference type="STRING" id="196109.A0A136IY21"/>
<dbReference type="Pfam" id="PF14623">
    <property type="entry name" value="Vint"/>
    <property type="match status" value="2"/>
</dbReference>
<dbReference type="InterPro" id="IPR039510">
    <property type="entry name" value="Vint_dom"/>
</dbReference>
<dbReference type="Proteomes" id="UP000070501">
    <property type="component" value="Unassembled WGS sequence"/>
</dbReference>
<name>A0A136IY21_9PEZI</name>
<accession>A0A136IY21</accession>
<dbReference type="EMBL" id="KQ964254">
    <property type="protein sequence ID" value="KXJ89865.1"/>
    <property type="molecule type" value="Genomic_DNA"/>
</dbReference>
<dbReference type="Pfam" id="PF14624">
    <property type="entry name" value="Vwaint"/>
    <property type="match status" value="1"/>
</dbReference>
<feature type="domain" description="VWFA" evidence="2">
    <location>
        <begin position="27"/>
        <end position="206"/>
    </location>
</feature>
<evidence type="ECO:0000313" key="3">
    <source>
        <dbReference type="EMBL" id="KXJ89865.1"/>
    </source>
</evidence>
<dbReference type="PANTHER" id="PTHR10579">
    <property type="entry name" value="CALCIUM-ACTIVATED CHLORIDE CHANNEL REGULATOR"/>
    <property type="match status" value="1"/>
</dbReference>
<evidence type="ECO:0000313" key="4">
    <source>
        <dbReference type="Proteomes" id="UP000070501"/>
    </source>
</evidence>
<dbReference type="AlphaFoldDB" id="A0A136IY21"/>
<dbReference type="SMART" id="SM00327">
    <property type="entry name" value="VWA"/>
    <property type="match status" value="1"/>
</dbReference>
<evidence type="ECO:0000259" key="2">
    <source>
        <dbReference type="PROSITE" id="PS50234"/>
    </source>
</evidence>
<dbReference type="InParanoid" id="A0A136IY21"/>
<dbReference type="SUPFAM" id="SSF53300">
    <property type="entry name" value="vWA-like"/>
    <property type="match status" value="1"/>
</dbReference>
<feature type="compositionally biased region" description="Acidic residues" evidence="1">
    <location>
        <begin position="764"/>
        <end position="773"/>
    </location>
</feature>
<dbReference type="InterPro" id="IPR002035">
    <property type="entry name" value="VWF_A"/>
</dbReference>
<dbReference type="OrthoDB" id="10264538at2759"/>
<keyword evidence="4" id="KW-1185">Reference proteome</keyword>
<sequence>MDGAIVSVIPADKPSADIAASGHVPVDIVLVIDVSGSMGDAAPAPAGADDKTGAREDFGLSVLDLTKHAARTIMETLNESDRLAIITFSSRATTTAHNISSMTPVSTTNMWQGIMYGLDQFSDGSRTGAVPALMVLTDGQPNFGNPPKGYVNKLREMAPLPASIHTFGFGYQLDSCLLKSVAEVGSGNFSFIPDAGMIGTVFIHAVAHLQTTYATRCTLEITTPLSARLRTTNGTIINGTMDTEASAYSTPTHNVLKLDLGNLQFGQSRDIYLECRSRTGSAWTFDQAIAGSRKADPNFDPKTAVLSARLEYSFMKKEMQTVAAEKSLVRSLLRTQKKPMTVAMVAYHASRARVSAFLASFFKPDQHSGYSLACQSCDLPRRRDELARLIEWLPARQYLYASPASPEFSTPTMQLLRSLLADVEGQITIALSSEKYFGTWSMPYFASLSHAHSRQQCNSFKDPGLQNYNDNPFFRRCRDELDAAFERIEPPAPSLLASYGPPHGGGGGWRAVRLNGSSFAVPPPPFSSSGTGPPPAYTALAPAANHPGPSRRLNMAAYNDVDAGCFAGSTLVRLAAPARGGDGYGKEERREREVPISKVRRGMKVVTPLGARRVRWVLRTAVQDMALCRVGGGGREGGVLVTAWHPICIAPSPSISGSALASTGSASSEDTAEWVFPADVVACCRGEEDADGSVVRYTGGVYSLLLEPDADPRAHAIFVSGQRRPASSSGRRQSASDSVIWGVTLGHGLTTTTTTTTPDRQDDEHEVEDDGEEQGPAGRRDVRAHVFFGDYPAVEKALLSLAATAGNRRRRLVADRAAKNRSEHRGVVLSAGLLRDVHTGLVRGFRPL</sequence>
<dbReference type="Gene3D" id="3.40.50.410">
    <property type="entry name" value="von Willebrand factor, type A domain"/>
    <property type="match status" value="1"/>
</dbReference>
<dbReference type="InterPro" id="IPR032838">
    <property type="entry name" value="Vwaint_dom"/>
</dbReference>
<dbReference type="InterPro" id="IPR036465">
    <property type="entry name" value="vWFA_dom_sf"/>
</dbReference>
<proteinExistence type="predicted"/>
<feature type="region of interest" description="Disordered" evidence="1">
    <location>
        <begin position="748"/>
        <end position="781"/>
    </location>
</feature>
<evidence type="ECO:0000256" key="1">
    <source>
        <dbReference type="SAM" id="MobiDB-lite"/>
    </source>
</evidence>
<dbReference type="Pfam" id="PF00092">
    <property type="entry name" value="VWA"/>
    <property type="match status" value="1"/>
</dbReference>
<reference evidence="4" key="1">
    <citation type="submission" date="2016-02" db="EMBL/GenBank/DDBJ databases">
        <title>Draft genome sequence of Microdochium bolleyi, a fungal endophyte of beachgrass.</title>
        <authorList>
            <consortium name="DOE Joint Genome Institute"/>
            <person name="David A.S."/>
            <person name="May G."/>
            <person name="Haridas S."/>
            <person name="Lim J."/>
            <person name="Wang M."/>
            <person name="Labutti K."/>
            <person name="Lipzen A."/>
            <person name="Barry K."/>
            <person name="Grigoriev I.V."/>
        </authorList>
    </citation>
    <scope>NUCLEOTIDE SEQUENCE [LARGE SCALE GENOMIC DNA]</scope>
    <source>
        <strain evidence="4">J235TASD1</strain>
    </source>
</reference>
<dbReference type="PROSITE" id="PS50234">
    <property type="entry name" value="VWFA"/>
    <property type="match status" value="1"/>
</dbReference>
<protein>
    <recommendedName>
        <fullName evidence="2">VWFA domain-containing protein</fullName>
    </recommendedName>
</protein>
<organism evidence="3 4">
    <name type="scientific">Microdochium bolleyi</name>
    <dbReference type="NCBI Taxonomy" id="196109"/>
    <lineage>
        <taxon>Eukaryota</taxon>
        <taxon>Fungi</taxon>
        <taxon>Dikarya</taxon>
        <taxon>Ascomycota</taxon>
        <taxon>Pezizomycotina</taxon>
        <taxon>Sordariomycetes</taxon>
        <taxon>Xylariomycetidae</taxon>
        <taxon>Xylariales</taxon>
        <taxon>Microdochiaceae</taxon>
        <taxon>Microdochium</taxon>
    </lineage>
</organism>